<dbReference type="EMBL" id="OU015567">
    <property type="protein sequence ID" value="CAG5113372.1"/>
    <property type="molecule type" value="Genomic_DNA"/>
</dbReference>
<reference evidence="2 3" key="1">
    <citation type="submission" date="2021-04" db="EMBL/GenBank/DDBJ databases">
        <authorList>
            <person name="Bliznina A."/>
        </authorList>
    </citation>
    <scope>NUCLEOTIDE SEQUENCE [LARGE SCALE GENOMIC DNA]</scope>
</reference>
<sequence length="210" mass="23767">MSLATLGLNWFDTSKYLDPREKYAPEEPAPFLPTIFPPAETYSECEKRYSLTVYCVGYCSDQGGFRWECEKWENFLKFENSWNTANWRTPTPFAIRLAWLYIGLVIPGLVAQIVIQQRTQINPLPIARLNLVTIAGLFLVVTSFSSLQDGSNIIKADEVINFGTRIDNGLSATLCYLAAIGQLSIYIMSIVFTSQNNCYHEVSNKNPDKI</sequence>
<evidence type="ECO:0000313" key="3">
    <source>
        <dbReference type="Proteomes" id="UP001158576"/>
    </source>
</evidence>
<keyword evidence="1" id="KW-0812">Transmembrane</keyword>
<protein>
    <submittedName>
        <fullName evidence="2">Oidioi.mRNA.OKI2018_I69.chr2.g7483.t1.cds</fullName>
    </submittedName>
</protein>
<gene>
    <name evidence="2" type="ORF">OKIOD_LOCUS16248</name>
</gene>
<keyword evidence="1" id="KW-1133">Transmembrane helix</keyword>
<keyword evidence="1" id="KW-0472">Membrane</keyword>
<evidence type="ECO:0000256" key="1">
    <source>
        <dbReference type="SAM" id="Phobius"/>
    </source>
</evidence>
<proteinExistence type="predicted"/>
<name>A0ABN7T9V0_OIKDI</name>
<keyword evidence="3" id="KW-1185">Reference proteome</keyword>
<accession>A0ABN7T9V0</accession>
<evidence type="ECO:0000313" key="2">
    <source>
        <dbReference type="EMBL" id="CAG5113372.1"/>
    </source>
</evidence>
<dbReference type="Proteomes" id="UP001158576">
    <property type="component" value="Chromosome 2"/>
</dbReference>
<feature type="transmembrane region" description="Helical" evidence="1">
    <location>
        <begin position="93"/>
        <end position="115"/>
    </location>
</feature>
<feature type="transmembrane region" description="Helical" evidence="1">
    <location>
        <begin position="127"/>
        <end position="147"/>
    </location>
</feature>
<organism evidence="2 3">
    <name type="scientific">Oikopleura dioica</name>
    <name type="common">Tunicate</name>
    <dbReference type="NCBI Taxonomy" id="34765"/>
    <lineage>
        <taxon>Eukaryota</taxon>
        <taxon>Metazoa</taxon>
        <taxon>Chordata</taxon>
        <taxon>Tunicata</taxon>
        <taxon>Appendicularia</taxon>
        <taxon>Copelata</taxon>
        <taxon>Oikopleuridae</taxon>
        <taxon>Oikopleura</taxon>
    </lineage>
</organism>